<proteinExistence type="predicted"/>
<dbReference type="InterPro" id="IPR025877">
    <property type="entry name" value="MobA-like_NTP_Trfase"/>
</dbReference>
<dbReference type="PANTHER" id="PTHR19136:SF81">
    <property type="entry name" value="MOLYBDENUM COFACTOR GUANYLYLTRANSFERASE"/>
    <property type="match status" value="1"/>
</dbReference>
<dbReference type="EMBL" id="JAVLVT010000001">
    <property type="protein sequence ID" value="MDS1268887.1"/>
    <property type="molecule type" value="Genomic_DNA"/>
</dbReference>
<evidence type="ECO:0000256" key="1">
    <source>
        <dbReference type="ARBA" id="ARBA00022679"/>
    </source>
</evidence>
<feature type="region of interest" description="Disordered" evidence="2">
    <location>
        <begin position="192"/>
        <end position="211"/>
    </location>
</feature>
<comment type="caution">
    <text evidence="4">The sequence shown here is derived from an EMBL/GenBank/DDBJ whole genome shotgun (WGS) entry which is preliminary data.</text>
</comment>
<evidence type="ECO:0000259" key="3">
    <source>
        <dbReference type="Pfam" id="PF12804"/>
    </source>
</evidence>
<feature type="compositionally biased region" description="Basic and acidic residues" evidence="2">
    <location>
        <begin position="200"/>
        <end position="211"/>
    </location>
</feature>
<dbReference type="GO" id="GO:0016740">
    <property type="term" value="F:transferase activity"/>
    <property type="evidence" value="ECO:0007669"/>
    <property type="project" value="UniProtKB-KW"/>
</dbReference>
<protein>
    <submittedName>
        <fullName evidence="4">NTP transferase domain-containing protein</fullName>
    </submittedName>
</protein>
<evidence type="ECO:0000313" key="5">
    <source>
        <dbReference type="Proteomes" id="UP001250214"/>
    </source>
</evidence>
<dbReference type="InterPro" id="IPR029044">
    <property type="entry name" value="Nucleotide-diphossugar_trans"/>
</dbReference>
<feature type="domain" description="MobA-like NTP transferase" evidence="3">
    <location>
        <begin position="14"/>
        <end position="161"/>
    </location>
</feature>
<dbReference type="Pfam" id="PF12804">
    <property type="entry name" value="NTP_transf_3"/>
    <property type="match status" value="1"/>
</dbReference>
<organism evidence="4 5">
    <name type="scientific">Lipingzhangella rawalii</name>
    <dbReference type="NCBI Taxonomy" id="2055835"/>
    <lineage>
        <taxon>Bacteria</taxon>
        <taxon>Bacillati</taxon>
        <taxon>Actinomycetota</taxon>
        <taxon>Actinomycetes</taxon>
        <taxon>Streptosporangiales</taxon>
        <taxon>Nocardiopsidaceae</taxon>
        <taxon>Lipingzhangella</taxon>
    </lineage>
</organism>
<keyword evidence="1 4" id="KW-0808">Transferase</keyword>
<reference evidence="5" key="1">
    <citation type="submission" date="2023-07" db="EMBL/GenBank/DDBJ databases">
        <title>Novel species in the genus Lipingzhangella isolated from Sambhar Salt Lake.</title>
        <authorList>
            <person name="Jiya N."/>
            <person name="Kajale S."/>
            <person name="Sharma A."/>
        </authorList>
    </citation>
    <scope>NUCLEOTIDE SEQUENCE [LARGE SCALE GENOMIC DNA]</scope>
    <source>
        <strain evidence="5">LS1_29</strain>
    </source>
</reference>
<evidence type="ECO:0000313" key="4">
    <source>
        <dbReference type="EMBL" id="MDS1268887.1"/>
    </source>
</evidence>
<name>A0ABU2H0R1_9ACTN</name>
<dbReference type="Gene3D" id="3.90.550.10">
    <property type="entry name" value="Spore Coat Polysaccharide Biosynthesis Protein SpsA, Chain A"/>
    <property type="match status" value="1"/>
</dbReference>
<dbReference type="PANTHER" id="PTHR19136">
    <property type="entry name" value="MOLYBDENUM COFACTOR GUANYLYLTRANSFERASE"/>
    <property type="match status" value="1"/>
</dbReference>
<keyword evidence="5" id="KW-1185">Reference proteome</keyword>
<evidence type="ECO:0000256" key="2">
    <source>
        <dbReference type="SAM" id="MobiDB-lite"/>
    </source>
</evidence>
<dbReference type="RefSeq" id="WP_310910397.1">
    <property type="nucleotide sequence ID" value="NZ_JAVLVT010000001.1"/>
</dbReference>
<accession>A0ABU2H0R1</accession>
<sequence>MPAEPATVDEAFDAVILAGGAARRLGGVDKLELSVGGATLLEHVTAAVVHAEQVIVVGPPRTRPPARYVREEPPGSGPVPALRTGMRLVCSPRVVLLAGDMPLLGAQTVERLRRERRARAAAGAVLLDSQERHQWLAGVWDSGSLSAALADYAGSSLHGLLAPLHPVLVREAESTSLDCDTPADLELVRRLASTGSEQQDPQHGRARRGDG</sequence>
<gene>
    <name evidence="4" type="ORF">RIF23_01110</name>
</gene>
<dbReference type="SUPFAM" id="SSF53448">
    <property type="entry name" value="Nucleotide-diphospho-sugar transferases"/>
    <property type="match status" value="1"/>
</dbReference>
<dbReference type="Proteomes" id="UP001250214">
    <property type="component" value="Unassembled WGS sequence"/>
</dbReference>